<proteinExistence type="predicted"/>
<keyword evidence="3" id="KW-1185">Reference proteome</keyword>
<sequence>MELDPSLAHRYMGSSCVKAGTTLPHFRFRILRRVQSLLPSARLLESAAGAVAASQHSGAADEALQVPGSGMGTRLGIGGAPWVPPLAPAAPRQEQRCIPVSESIEARCGPCDEPPHQGPLGLDVPAGITIQLSMVLVLLQCVFWCPAVLAVLALMSLRAPQVFSGRFDVSAGLDC</sequence>
<name>A0AAV7LUL8_PLEWA</name>
<dbReference type="EMBL" id="JANPWB010000014">
    <property type="protein sequence ID" value="KAJ1095271.1"/>
    <property type="molecule type" value="Genomic_DNA"/>
</dbReference>
<keyword evidence="1" id="KW-0472">Membrane</keyword>
<evidence type="ECO:0000256" key="1">
    <source>
        <dbReference type="SAM" id="Phobius"/>
    </source>
</evidence>
<keyword evidence="1" id="KW-1133">Transmembrane helix</keyword>
<comment type="caution">
    <text evidence="2">The sequence shown here is derived from an EMBL/GenBank/DDBJ whole genome shotgun (WGS) entry which is preliminary data.</text>
</comment>
<protein>
    <submittedName>
        <fullName evidence="2">Uncharacterized protein</fullName>
    </submittedName>
</protein>
<dbReference type="AlphaFoldDB" id="A0AAV7LUL8"/>
<dbReference type="Proteomes" id="UP001066276">
    <property type="component" value="Chromosome 10"/>
</dbReference>
<reference evidence="2" key="1">
    <citation type="journal article" date="2022" name="bioRxiv">
        <title>Sequencing and chromosome-scale assembly of the giantPleurodeles waltlgenome.</title>
        <authorList>
            <person name="Brown T."/>
            <person name="Elewa A."/>
            <person name="Iarovenko S."/>
            <person name="Subramanian E."/>
            <person name="Araus A.J."/>
            <person name="Petzold A."/>
            <person name="Susuki M."/>
            <person name="Suzuki K.-i.T."/>
            <person name="Hayashi T."/>
            <person name="Toyoda A."/>
            <person name="Oliveira C."/>
            <person name="Osipova E."/>
            <person name="Leigh N.D."/>
            <person name="Simon A."/>
            <person name="Yun M.H."/>
        </authorList>
    </citation>
    <scope>NUCLEOTIDE SEQUENCE</scope>
    <source>
        <strain evidence="2">20211129_DDA</strain>
        <tissue evidence="2">Liver</tissue>
    </source>
</reference>
<keyword evidence="1" id="KW-0812">Transmembrane</keyword>
<evidence type="ECO:0000313" key="3">
    <source>
        <dbReference type="Proteomes" id="UP001066276"/>
    </source>
</evidence>
<gene>
    <name evidence="2" type="ORF">NDU88_000438</name>
</gene>
<organism evidence="2 3">
    <name type="scientific">Pleurodeles waltl</name>
    <name type="common">Iberian ribbed newt</name>
    <dbReference type="NCBI Taxonomy" id="8319"/>
    <lineage>
        <taxon>Eukaryota</taxon>
        <taxon>Metazoa</taxon>
        <taxon>Chordata</taxon>
        <taxon>Craniata</taxon>
        <taxon>Vertebrata</taxon>
        <taxon>Euteleostomi</taxon>
        <taxon>Amphibia</taxon>
        <taxon>Batrachia</taxon>
        <taxon>Caudata</taxon>
        <taxon>Salamandroidea</taxon>
        <taxon>Salamandridae</taxon>
        <taxon>Pleurodelinae</taxon>
        <taxon>Pleurodeles</taxon>
    </lineage>
</organism>
<evidence type="ECO:0000313" key="2">
    <source>
        <dbReference type="EMBL" id="KAJ1095271.1"/>
    </source>
</evidence>
<accession>A0AAV7LUL8</accession>
<feature type="transmembrane region" description="Helical" evidence="1">
    <location>
        <begin position="132"/>
        <end position="157"/>
    </location>
</feature>